<keyword evidence="1" id="KW-0472">Membrane</keyword>
<evidence type="ECO:0000313" key="3">
    <source>
        <dbReference type="Proteomes" id="UP001476807"/>
    </source>
</evidence>
<accession>A0ABV1RZ26</accession>
<dbReference type="EMBL" id="JBEOKT010000030">
    <property type="protein sequence ID" value="MER2999658.1"/>
    <property type="molecule type" value="Genomic_DNA"/>
</dbReference>
<reference evidence="2 3" key="1">
    <citation type="submission" date="2024-06" db="EMBL/GenBank/DDBJ databases">
        <title>Pontibacter populi HYL7-15.</title>
        <authorList>
            <person name="Kim M.K."/>
        </authorList>
    </citation>
    <scope>NUCLEOTIDE SEQUENCE [LARGE SCALE GENOMIC DNA]</scope>
    <source>
        <strain evidence="2 3">HYL7-15</strain>
    </source>
</reference>
<evidence type="ECO:0008006" key="4">
    <source>
        <dbReference type="Google" id="ProtNLM"/>
    </source>
</evidence>
<gene>
    <name evidence="2" type="ORF">ABS362_19045</name>
</gene>
<evidence type="ECO:0000313" key="2">
    <source>
        <dbReference type="EMBL" id="MER2999658.1"/>
    </source>
</evidence>
<dbReference type="Proteomes" id="UP001476807">
    <property type="component" value="Unassembled WGS sequence"/>
</dbReference>
<name>A0ABV1RZ26_9BACT</name>
<feature type="transmembrane region" description="Helical" evidence="1">
    <location>
        <begin position="36"/>
        <end position="58"/>
    </location>
</feature>
<feature type="transmembrane region" description="Helical" evidence="1">
    <location>
        <begin position="6"/>
        <end position="24"/>
    </location>
</feature>
<evidence type="ECO:0000256" key="1">
    <source>
        <dbReference type="SAM" id="Phobius"/>
    </source>
</evidence>
<sequence>MTSLITFAIILLLPIAFIGIGYYFDYRQNKNDFVKTLKNIGIGCFSIAIATVLISLVFNTIVDLFPWNNNYGKNYNKVRESEGIPLIEKTWGLTKFSGSKFEQWWMDSVNTDNNIHTTKIIEFDMLGPTNELDYFSSEIVNYRLESNYSYNDKSFSYRKIFRLKNKTFSHLGYTSPLPDENTIVLTKKEFKILLAKMQSTK</sequence>
<keyword evidence="3" id="KW-1185">Reference proteome</keyword>
<organism evidence="2 3">
    <name type="scientific">Pontibacter populi</name>
    <dbReference type="NCBI Taxonomy" id="890055"/>
    <lineage>
        <taxon>Bacteria</taxon>
        <taxon>Pseudomonadati</taxon>
        <taxon>Bacteroidota</taxon>
        <taxon>Cytophagia</taxon>
        <taxon>Cytophagales</taxon>
        <taxon>Hymenobacteraceae</taxon>
        <taxon>Pontibacter</taxon>
    </lineage>
</organism>
<dbReference type="RefSeq" id="WP_350414578.1">
    <property type="nucleotide sequence ID" value="NZ_JBEOKT010000030.1"/>
</dbReference>
<keyword evidence="1" id="KW-0812">Transmembrane</keyword>
<protein>
    <recommendedName>
        <fullName evidence="4">SMODS-associating 2TM beta-strand rich effector domain-containing protein</fullName>
    </recommendedName>
</protein>
<keyword evidence="1" id="KW-1133">Transmembrane helix</keyword>
<proteinExistence type="predicted"/>
<comment type="caution">
    <text evidence="2">The sequence shown here is derived from an EMBL/GenBank/DDBJ whole genome shotgun (WGS) entry which is preliminary data.</text>
</comment>